<dbReference type="KEGG" id="pma:Pro_0985"/>
<dbReference type="InterPro" id="IPR005358">
    <property type="entry name" value="Puta_zinc/iron-chelating_dom"/>
</dbReference>
<dbReference type="EMBL" id="AE017126">
    <property type="protein sequence ID" value="AAQ00030.1"/>
    <property type="molecule type" value="Genomic_DNA"/>
</dbReference>
<evidence type="ECO:0000313" key="2">
    <source>
        <dbReference type="Proteomes" id="UP000001420"/>
    </source>
</evidence>
<evidence type="ECO:0000313" key="1">
    <source>
        <dbReference type="EMBL" id="AAQ00030.1"/>
    </source>
</evidence>
<dbReference type="HOGENOM" id="CLU_112741_1_0_3"/>
<organism evidence="1 2">
    <name type="scientific">Prochlorococcus marinus (strain SARG / CCMP1375 / SS120)</name>
    <dbReference type="NCBI Taxonomy" id="167539"/>
    <lineage>
        <taxon>Bacteria</taxon>
        <taxon>Bacillati</taxon>
        <taxon>Cyanobacteriota</taxon>
        <taxon>Cyanophyceae</taxon>
        <taxon>Synechococcales</taxon>
        <taxon>Prochlorococcaceae</taxon>
        <taxon>Prochlorococcus</taxon>
    </lineage>
</organism>
<dbReference type="EnsemblBacteria" id="AAQ00030">
    <property type="protein sequence ID" value="AAQ00030"/>
    <property type="gene ID" value="Pro_0985"/>
</dbReference>
<accession>Q7VBV7</accession>
<dbReference type="PANTHER" id="PTHR36791:SF2">
    <property type="entry name" value="OS03G0363400 PROTEIN"/>
    <property type="match status" value="1"/>
</dbReference>
<reference evidence="1 2" key="1">
    <citation type="journal article" date="2003" name="Proc. Natl. Acad. Sci. U.S.A.">
        <title>Genome sequence of the cyanobacterium Prochlorococcus marinus SS120, a nearly minimal oxyphototrophic genome.</title>
        <authorList>
            <person name="Dufresne A."/>
            <person name="Salanoubat M."/>
            <person name="Partensky F."/>
            <person name="Artiguenave F."/>
            <person name="Axmann I.M."/>
            <person name="Barbe V."/>
            <person name="Duprat S."/>
            <person name="Galperin M.Y."/>
            <person name="Koonin E.V."/>
            <person name="Le Gall F."/>
            <person name="Makarova K.S."/>
            <person name="Ostrowski M."/>
            <person name="Oztas S."/>
            <person name="Robert C."/>
            <person name="Rogozin I.B."/>
            <person name="Scanlan D.J."/>
            <person name="Tandeau de Marsac N."/>
            <person name="Weissenbach J."/>
            <person name="Wincker P."/>
            <person name="Wolf Y.I."/>
            <person name="Hess W.R."/>
        </authorList>
    </citation>
    <scope>NUCLEOTIDE SEQUENCE [LARGE SCALE GENOMIC DNA]</scope>
    <source>
        <strain evidence="2">SARG / CCMP1375 / SS120</strain>
    </source>
</reference>
<dbReference type="AlphaFoldDB" id="Q7VBV7"/>
<dbReference type="Pfam" id="PF03692">
    <property type="entry name" value="CxxCxxCC"/>
    <property type="match status" value="1"/>
</dbReference>
<dbReference type="STRING" id="167539.Pro_0985"/>
<dbReference type="PANTHER" id="PTHR36791">
    <property type="entry name" value="OS03G0363400 PROTEIN"/>
    <property type="match status" value="1"/>
</dbReference>
<proteinExistence type="predicted"/>
<keyword evidence="2" id="KW-1185">Reference proteome</keyword>
<name>Q7VBV7_PROMA</name>
<dbReference type="RefSeq" id="WP_011125137.1">
    <property type="nucleotide sequence ID" value="NC_005042.1"/>
</dbReference>
<dbReference type="eggNOG" id="COG0727">
    <property type="taxonomic scope" value="Bacteria"/>
</dbReference>
<protein>
    <submittedName>
        <fullName evidence="1">Fe-S cluster protein</fullName>
    </submittedName>
</protein>
<gene>
    <name evidence="1" type="ordered locus">Pro_0985</name>
</gene>
<sequence>MARPLKWSCIEQCGACCKLSPESRTEAMEVLNNEEQELYLSLVGIDGWCKFYDKARRKCTVYKTRPSFCDVKNLCTTFKISESNTESFAIKCCKEQIKHIHGARSREMKRFISNIKQVK</sequence>
<dbReference type="Proteomes" id="UP000001420">
    <property type="component" value="Chromosome"/>
</dbReference>
<dbReference type="PATRIC" id="fig|167539.5.peg.1034"/>
<dbReference type="OrthoDB" id="486823at2"/>